<organism evidence="2 3">
    <name type="scientific">Linum trigynum</name>
    <dbReference type="NCBI Taxonomy" id="586398"/>
    <lineage>
        <taxon>Eukaryota</taxon>
        <taxon>Viridiplantae</taxon>
        <taxon>Streptophyta</taxon>
        <taxon>Embryophyta</taxon>
        <taxon>Tracheophyta</taxon>
        <taxon>Spermatophyta</taxon>
        <taxon>Magnoliopsida</taxon>
        <taxon>eudicotyledons</taxon>
        <taxon>Gunneridae</taxon>
        <taxon>Pentapetalae</taxon>
        <taxon>rosids</taxon>
        <taxon>fabids</taxon>
        <taxon>Malpighiales</taxon>
        <taxon>Linaceae</taxon>
        <taxon>Linum</taxon>
    </lineage>
</organism>
<protein>
    <submittedName>
        <fullName evidence="2">Uncharacterized protein</fullName>
    </submittedName>
</protein>
<evidence type="ECO:0000313" key="3">
    <source>
        <dbReference type="Proteomes" id="UP001497516"/>
    </source>
</evidence>
<dbReference type="AlphaFoldDB" id="A0AAV2CWN3"/>
<evidence type="ECO:0000313" key="2">
    <source>
        <dbReference type="EMBL" id="CAL1360724.1"/>
    </source>
</evidence>
<feature type="region of interest" description="Disordered" evidence="1">
    <location>
        <begin position="13"/>
        <end position="110"/>
    </location>
</feature>
<dbReference type="EMBL" id="OZ034814">
    <property type="protein sequence ID" value="CAL1360724.1"/>
    <property type="molecule type" value="Genomic_DNA"/>
</dbReference>
<evidence type="ECO:0000256" key="1">
    <source>
        <dbReference type="SAM" id="MobiDB-lite"/>
    </source>
</evidence>
<sequence length="125" mass="13336">MWLVKNHGNLEASAESLIEDEEHPSLELVDKREPGQDDTWGELTADLLSVSGRETDGGNQGSRGRGGETNVESGGEHTLEWSPISPWNGASIESGFGGNSSVSGSHLSCSPSFFCRRQTLAAEGY</sequence>
<gene>
    <name evidence="2" type="ORF">LTRI10_LOCUS8140</name>
</gene>
<reference evidence="2 3" key="1">
    <citation type="submission" date="2024-04" db="EMBL/GenBank/DDBJ databases">
        <authorList>
            <person name="Fracassetti M."/>
        </authorList>
    </citation>
    <scope>NUCLEOTIDE SEQUENCE [LARGE SCALE GENOMIC DNA]</scope>
</reference>
<feature type="compositionally biased region" description="Basic and acidic residues" evidence="1">
    <location>
        <begin position="23"/>
        <end position="35"/>
    </location>
</feature>
<dbReference type="Proteomes" id="UP001497516">
    <property type="component" value="Chromosome 10"/>
</dbReference>
<accession>A0AAV2CWN3</accession>
<keyword evidence="3" id="KW-1185">Reference proteome</keyword>
<proteinExistence type="predicted"/>
<name>A0AAV2CWN3_9ROSI</name>